<feature type="domain" description="Glycoside hydrolase family 65 C-terminal" evidence="8">
    <location>
        <begin position="719"/>
        <end position="779"/>
    </location>
</feature>
<evidence type="ECO:0000256" key="5">
    <source>
        <dbReference type="PIRSR" id="PIRSR036289-51"/>
    </source>
</evidence>
<dbReference type="GO" id="GO:0005975">
    <property type="term" value="P:carbohydrate metabolic process"/>
    <property type="evidence" value="ECO:0007669"/>
    <property type="project" value="InterPro"/>
</dbReference>
<evidence type="ECO:0000256" key="6">
    <source>
        <dbReference type="SAM" id="Coils"/>
    </source>
</evidence>
<dbReference type="PANTHER" id="PTHR11051">
    <property type="entry name" value="GLYCOSYL HYDROLASE-RELATED"/>
    <property type="match status" value="1"/>
</dbReference>
<dbReference type="GO" id="GO:0030246">
    <property type="term" value="F:carbohydrate binding"/>
    <property type="evidence" value="ECO:0007669"/>
    <property type="project" value="InterPro"/>
</dbReference>
<keyword evidence="6" id="KW-0175">Coiled coil</keyword>
<dbReference type="InterPro" id="IPR005195">
    <property type="entry name" value="Glyco_hydro_65_M"/>
</dbReference>
<evidence type="ECO:0000256" key="3">
    <source>
        <dbReference type="ARBA" id="ARBA00022679"/>
    </source>
</evidence>
<sequence>MPVMNYRKGTEKEKSWIIEETSFNEKYTGKCESVFTQGNGYLGLRNSLEEQYVNTVRGMFITGTFNKASKDEVTELPNVSDIVNMEIELNGERFSMNENNIKEYSRTLNLYTGETCRNVLWKGKNGDIVHLSFHRFVSYENVHVIGAYVEIKPVNCEMKVKVVSGIDAQVTNHGAQHLTEFSKRAFEEKFLQMGMVTTESAVSIAVSTVHKVFQSGKYTEDAASKIIDDRRKIHTEIQLVIPQGETARVEKISTVHSSRDLEYVASGKEPEGENVCRDGLDNLKEAEEKGYEALLGESKKVWEKIWKKQDIQIDSKEDDAQIAVRFALYHLQIMVRRGDNRVGIGAKALSGEGYKGHSFWDTETFIFPYFQMAEPETARTLLEFRYKGLYGARKKAIENGYKGAMYPWEAAWVSDGEVTPYVTGVNVHTGEPMICLTGVIEQHITSDIIFALWQYYAATDDQDFMDRYGYEMTIETARFWNSRLEWIEENNRYEIRDVIGPDEYKEHVDNNAYTNYMAHENMRLAVQVIACIRDEKKDIYGKMQKLMREEGTSLEQLEEELKDKMKKLYLPQPDEKTGIIPQFDGYFDLKEIDLSVYKNASVVGTIFHDYSGEDVQGMQAGKQADIVELLYQMEDITTPDNKAKNYVYYEARTLHDSSLSKAIHSITACDLGMEKEAYEMFMSAALTDLGQEMKSSDAGIHSANMGGVWQDVVMGFGGIRIRDGHLRIAPNCPKQWEKFTYPLYWKGNELHITVCKDGVEVINEGEDFEAEIMDQTVTVSKGKNEFRA</sequence>
<dbReference type="EC" id="2.4.1.230" evidence="10"/>
<gene>
    <name evidence="10" type="primary">kojP</name>
    <name evidence="10" type="ORF">RILFYP67_02684</name>
</gene>
<dbReference type="PANTHER" id="PTHR11051:SF8">
    <property type="entry name" value="PROTEIN-GLUCOSYLGALACTOSYLHYDROXYLYSINE GLUCOSIDASE"/>
    <property type="match status" value="1"/>
</dbReference>
<protein>
    <submittedName>
        <fullName evidence="10">Kojibiose phosphorylase</fullName>
        <ecNumber evidence="10">2.4.1.230</ecNumber>
    </submittedName>
</protein>
<evidence type="ECO:0000259" key="8">
    <source>
        <dbReference type="Pfam" id="PF03633"/>
    </source>
</evidence>
<dbReference type="PIRSF" id="PIRSF036289">
    <property type="entry name" value="Glycosyl_hydrolase_malt_phosph"/>
    <property type="match status" value="1"/>
</dbReference>
<dbReference type="Pfam" id="PF03633">
    <property type="entry name" value="Glyco_hydro_65C"/>
    <property type="match status" value="1"/>
</dbReference>
<keyword evidence="2 10" id="KW-0328">Glycosyltransferase</keyword>
<dbReference type="InterPro" id="IPR037018">
    <property type="entry name" value="GH65_N"/>
</dbReference>
<dbReference type="SUPFAM" id="SSF48208">
    <property type="entry name" value="Six-hairpin glycosidases"/>
    <property type="match status" value="1"/>
</dbReference>
<evidence type="ECO:0000256" key="2">
    <source>
        <dbReference type="ARBA" id="ARBA00022676"/>
    </source>
</evidence>
<feature type="active site" description="Proton donor" evidence="4">
    <location>
        <position position="503"/>
    </location>
</feature>
<dbReference type="GO" id="GO:0004553">
    <property type="term" value="F:hydrolase activity, hydrolyzing O-glycosyl compounds"/>
    <property type="evidence" value="ECO:0007669"/>
    <property type="project" value="TreeGrafter"/>
</dbReference>
<name>A0A6N3GGN4_9FIRM</name>
<keyword evidence="3 10" id="KW-0808">Transferase</keyword>
<feature type="binding site" evidence="5">
    <location>
        <begin position="360"/>
        <end position="361"/>
    </location>
    <ligand>
        <name>substrate</name>
    </ligand>
</feature>
<dbReference type="GO" id="GO:0033831">
    <property type="term" value="F:kojibiose phosphorylase activity"/>
    <property type="evidence" value="ECO:0007669"/>
    <property type="project" value="UniProtKB-EC"/>
</dbReference>
<feature type="coiled-coil region" evidence="6">
    <location>
        <begin position="540"/>
        <end position="567"/>
    </location>
</feature>
<dbReference type="Gene3D" id="2.60.420.10">
    <property type="entry name" value="Maltose phosphorylase, domain 3"/>
    <property type="match status" value="1"/>
</dbReference>
<dbReference type="Pfam" id="PF03632">
    <property type="entry name" value="Glyco_hydro_65m"/>
    <property type="match status" value="1"/>
</dbReference>
<dbReference type="Gene3D" id="2.70.98.40">
    <property type="entry name" value="Glycoside hydrolase, family 65, N-terminal domain"/>
    <property type="match status" value="1"/>
</dbReference>
<dbReference type="InterPro" id="IPR012341">
    <property type="entry name" value="6hp_glycosidase-like_sf"/>
</dbReference>
<feature type="domain" description="Glycoside hydrolase family 65 N-terminal" evidence="9">
    <location>
        <begin position="20"/>
        <end position="259"/>
    </location>
</feature>
<evidence type="ECO:0000313" key="10">
    <source>
        <dbReference type="EMBL" id="VYU63233.1"/>
    </source>
</evidence>
<dbReference type="Gene3D" id="1.50.10.10">
    <property type="match status" value="1"/>
</dbReference>
<proteinExistence type="inferred from homology"/>
<comment type="similarity">
    <text evidence="1">Belongs to the glycosyl hydrolase 65 family.</text>
</comment>
<dbReference type="InterPro" id="IPR005196">
    <property type="entry name" value="Glyco_hydro_65_N"/>
</dbReference>
<dbReference type="Pfam" id="PF03636">
    <property type="entry name" value="Glyco_hydro_65N"/>
    <property type="match status" value="1"/>
</dbReference>
<dbReference type="EMBL" id="CACRUM010000082">
    <property type="protein sequence ID" value="VYU63233.1"/>
    <property type="molecule type" value="Genomic_DNA"/>
</dbReference>
<dbReference type="InterPro" id="IPR017045">
    <property type="entry name" value="Malt_Pase/Glycosyl_Hdrlase"/>
</dbReference>
<dbReference type="SUPFAM" id="SSF74650">
    <property type="entry name" value="Galactose mutarotase-like"/>
    <property type="match status" value="1"/>
</dbReference>
<dbReference type="InterPro" id="IPR005194">
    <property type="entry name" value="Glyco_hydro_65_C"/>
</dbReference>
<organism evidence="10">
    <name type="scientific">Roseburia intestinalis</name>
    <dbReference type="NCBI Taxonomy" id="166486"/>
    <lineage>
        <taxon>Bacteria</taxon>
        <taxon>Bacillati</taxon>
        <taxon>Bacillota</taxon>
        <taxon>Clostridia</taxon>
        <taxon>Lachnospirales</taxon>
        <taxon>Lachnospiraceae</taxon>
        <taxon>Roseburia</taxon>
    </lineage>
</organism>
<evidence type="ECO:0000259" key="7">
    <source>
        <dbReference type="Pfam" id="PF03632"/>
    </source>
</evidence>
<evidence type="ECO:0000256" key="4">
    <source>
        <dbReference type="PIRSR" id="PIRSR036289-50"/>
    </source>
</evidence>
<dbReference type="RefSeq" id="WP_422046963.1">
    <property type="nucleotide sequence ID" value="NZ_CACRUM010000082.1"/>
</dbReference>
<reference evidence="10" key="1">
    <citation type="submission" date="2019-11" db="EMBL/GenBank/DDBJ databases">
        <authorList>
            <person name="Feng L."/>
        </authorList>
    </citation>
    <scope>NUCLEOTIDE SEQUENCE</scope>
    <source>
        <strain evidence="10">RintestinalisLFYP67</strain>
    </source>
</reference>
<dbReference type="AlphaFoldDB" id="A0A6N3GGN4"/>
<dbReference type="InterPro" id="IPR011013">
    <property type="entry name" value="Gal_mutarotase_sf_dom"/>
</dbReference>
<accession>A0A6N3GGN4</accession>
<feature type="domain" description="Glycoside hydrolase family 65 central catalytic" evidence="7">
    <location>
        <begin position="325"/>
        <end position="710"/>
    </location>
</feature>
<feature type="binding site" evidence="5">
    <location>
        <begin position="622"/>
        <end position="623"/>
    </location>
    <ligand>
        <name>substrate</name>
    </ligand>
</feature>
<evidence type="ECO:0000256" key="1">
    <source>
        <dbReference type="ARBA" id="ARBA00006768"/>
    </source>
</evidence>
<dbReference type="InterPro" id="IPR008928">
    <property type="entry name" value="6-hairpin_glycosidase_sf"/>
</dbReference>
<evidence type="ECO:0000259" key="9">
    <source>
        <dbReference type="Pfam" id="PF03636"/>
    </source>
</evidence>